<protein>
    <submittedName>
        <fullName evidence="2">Uncharacterized protein</fullName>
    </submittedName>
</protein>
<keyword evidence="1" id="KW-0472">Membrane</keyword>
<reference evidence="2" key="2">
    <citation type="journal article" date="2015" name="Fish Shellfish Immunol.">
        <title>Early steps in the European eel (Anguilla anguilla)-Vibrio vulnificus interaction in the gills: Role of the RtxA13 toxin.</title>
        <authorList>
            <person name="Callol A."/>
            <person name="Pajuelo D."/>
            <person name="Ebbesson L."/>
            <person name="Teles M."/>
            <person name="MacKenzie S."/>
            <person name="Amaro C."/>
        </authorList>
    </citation>
    <scope>NUCLEOTIDE SEQUENCE</scope>
</reference>
<evidence type="ECO:0000313" key="2">
    <source>
        <dbReference type="EMBL" id="JAH47604.1"/>
    </source>
</evidence>
<evidence type="ECO:0000256" key="1">
    <source>
        <dbReference type="SAM" id="Phobius"/>
    </source>
</evidence>
<sequence length="91" mass="10100">MTKNSPPQTICTVGIMCNLFFFSSIPFPCILQASQRAKMILCAALGRMPLNYPPPVHTSWTKMFTSVALLKKGEQQIAFSTTSCWAELITI</sequence>
<organism evidence="2">
    <name type="scientific">Anguilla anguilla</name>
    <name type="common">European freshwater eel</name>
    <name type="synonym">Muraena anguilla</name>
    <dbReference type="NCBI Taxonomy" id="7936"/>
    <lineage>
        <taxon>Eukaryota</taxon>
        <taxon>Metazoa</taxon>
        <taxon>Chordata</taxon>
        <taxon>Craniata</taxon>
        <taxon>Vertebrata</taxon>
        <taxon>Euteleostomi</taxon>
        <taxon>Actinopterygii</taxon>
        <taxon>Neopterygii</taxon>
        <taxon>Teleostei</taxon>
        <taxon>Anguilliformes</taxon>
        <taxon>Anguillidae</taxon>
        <taxon>Anguilla</taxon>
    </lineage>
</organism>
<dbReference type="AlphaFoldDB" id="A0A0E9T222"/>
<proteinExistence type="predicted"/>
<feature type="transmembrane region" description="Helical" evidence="1">
    <location>
        <begin position="12"/>
        <end position="31"/>
    </location>
</feature>
<keyword evidence="1" id="KW-1133">Transmembrane helix</keyword>
<reference evidence="2" key="1">
    <citation type="submission" date="2014-11" db="EMBL/GenBank/DDBJ databases">
        <authorList>
            <person name="Amaro Gonzalez C."/>
        </authorList>
    </citation>
    <scope>NUCLEOTIDE SEQUENCE</scope>
</reference>
<accession>A0A0E9T222</accession>
<dbReference type="EMBL" id="GBXM01060973">
    <property type="protein sequence ID" value="JAH47604.1"/>
    <property type="molecule type" value="Transcribed_RNA"/>
</dbReference>
<name>A0A0E9T222_ANGAN</name>
<keyword evidence="1" id="KW-0812">Transmembrane</keyword>